<evidence type="ECO:0000256" key="3">
    <source>
        <dbReference type="ARBA" id="ARBA00005446"/>
    </source>
</evidence>
<evidence type="ECO:0000259" key="18">
    <source>
        <dbReference type="PROSITE" id="PS51192"/>
    </source>
</evidence>
<accession>A0ABX8AKP4</accession>
<dbReference type="GO" id="GO:0016787">
    <property type="term" value="F:hydrolase activity"/>
    <property type="evidence" value="ECO:0007669"/>
    <property type="project" value="UniProtKB-KW"/>
</dbReference>
<organism evidence="20 21">
    <name type="scientific">Pseudovibrio brasiliensis</name>
    <dbReference type="NCBI Taxonomy" id="1898042"/>
    <lineage>
        <taxon>Bacteria</taxon>
        <taxon>Pseudomonadati</taxon>
        <taxon>Pseudomonadota</taxon>
        <taxon>Alphaproteobacteria</taxon>
        <taxon>Hyphomicrobiales</taxon>
        <taxon>Stappiaceae</taxon>
        <taxon>Pseudovibrio</taxon>
    </lineage>
</organism>
<dbReference type="Gene3D" id="3.40.50.300">
    <property type="entry name" value="P-loop containing nucleotide triphosphate hydrolases"/>
    <property type="match status" value="2"/>
</dbReference>
<keyword evidence="5" id="KW-0547">Nucleotide-binding</keyword>
<gene>
    <name evidence="20" type="primary">recQ</name>
    <name evidence="20" type="ORF">KGB56_20315</name>
</gene>
<dbReference type="InterPro" id="IPR014001">
    <property type="entry name" value="Helicase_ATP-bd"/>
</dbReference>
<keyword evidence="6" id="KW-0227">DNA damage</keyword>
<dbReference type="InterPro" id="IPR001650">
    <property type="entry name" value="Helicase_C-like"/>
</dbReference>
<dbReference type="NCBIfam" id="TIGR00614">
    <property type="entry name" value="recQ_fam"/>
    <property type="match status" value="1"/>
</dbReference>
<dbReference type="PROSITE" id="PS51194">
    <property type="entry name" value="HELICASE_CTER"/>
    <property type="match status" value="1"/>
</dbReference>
<dbReference type="InterPro" id="IPR006293">
    <property type="entry name" value="DNA_helicase_ATP-dep_RecQ_bac"/>
</dbReference>
<dbReference type="InterPro" id="IPR036388">
    <property type="entry name" value="WH-like_DNA-bd_sf"/>
</dbReference>
<evidence type="ECO:0000256" key="5">
    <source>
        <dbReference type="ARBA" id="ARBA00022741"/>
    </source>
</evidence>
<dbReference type="Gene3D" id="1.10.150.80">
    <property type="entry name" value="HRDC domain"/>
    <property type="match status" value="1"/>
</dbReference>
<evidence type="ECO:0000256" key="12">
    <source>
        <dbReference type="ARBA" id="ARBA00023172"/>
    </source>
</evidence>
<evidence type="ECO:0000256" key="4">
    <source>
        <dbReference type="ARBA" id="ARBA00022723"/>
    </source>
</evidence>
<keyword evidence="4" id="KW-0479">Metal-binding</keyword>
<sequence length="612" mass="68762">MLLLMTPTQDIVASPNDVLKKVFGYDAFRGNQQVVIDSVMAGESCCVLMPTGAGKSLCYQVPALCRRGVGIVVSPLIALMQDQIATLRELGVRATSINSALSYEDIQAAYRDLRAGELDLLYVAPERLVRPEFVSLLEELNQRGLIALLAIDEAHCISQWGHDFRPEYRELTNVRAKLEGVPCLAVTATADEPTRKDIQERLNLPRLISSGFDRPNITYTVGIKHNPKQQLRRFLKDRPAGESGIIYCLSRKKVEETAAWLVDEGFDALPYHAGFDNSVREANQDRFIKEEGLIMVATVAFGMGIDKPNVRFVAHLDLPKNIEAYYQETGRAGRDGLPSEAWLVYGMQDVVFLNQMIDRSEAPENQKQIERQKLRSFLAYCETATCRRSVLLRYFGDECEPCGNCDTCLNPPKTMDGTIAAQKLLSCILRTGQSFGANYVIDVLLGNANERIISRGHDQLSTFNIGGEFDKIKWNAIARQLLAAGLIYADHDAHGALKMTALGMEFLKERRTIELKVDQLANSAKMERRAKTPARAQIEDIADQELFEKLRARRMELARERNVPPYVIFNDKTLIEMAVERPQRLEEMLKISGVGESKLERFGPAFLEIIRD</sequence>
<evidence type="ECO:0000256" key="16">
    <source>
        <dbReference type="NCBIfam" id="TIGR01389"/>
    </source>
</evidence>
<comment type="catalytic activity">
    <reaction evidence="15">
        <text>Couples ATP hydrolysis with the unwinding of duplex DNA by translocating in the 3'-5' direction.</text>
        <dbReference type="EC" id="5.6.2.4"/>
    </reaction>
</comment>
<evidence type="ECO:0000259" key="17">
    <source>
        <dbReference type="PROSITE" id="PS50967"/>
    </source>
</evidence>
<evidence type="ECO:0000256" key="1">
    <source>
        <dbReference type="ARBA" id="ARBA00001946"/>
    </source>
</evidence>
<dbReference type="Pfam" id="PF16124">
    <property type="entry name" value="RecQ_Zn_bind"/>
    <property type="match status" value="1"/>
</dbReference>
<evidence type="ECO:0000313" key="20">
    <source>
        <dbReference type="EMBL" id="QUS55619.1"/>
    </source>
</evidence>
<dbReference type="InterPro" id="IPR027417">
    <property type="entry name" value="P-loop_NTPase"/>
</dbReference>
<dbReference type="InterPro" id="IPR018982">
    <property type="entry name" value="RQC_domain"/>
</dbReference>
<evidence type="ECO:0000259" key="19">
    <source>
        <dbReference type="PROSITE" id="PS51194"/>
    </source>
</evidence>
<dbReference type="GO" id="GO:0003678">
    <property type="term" value="F:DNA helicase activity"/>
    <property type="evidence" value="ECO:0007669"/>
    <property type="project" value="UniProtKB-EC"/>
</dbReference>
<dbReference type="SMART" id="SM00490">
    <property type="entry name" value="HELICc"/>
    <property type="match status" value="1"/>
</dbReference>
<dbReference type="EMBL" id="CP074126">
    <property type="protein sequence ID" value="QUS55619.1"/>
    <property type="molecule type" value="Genomic_DNA"/>
</dbReference>
<feature type="domain" description="Helicase C-terminal" evidence="19">
    <location>
        <begin position="227"/>
        <end position="375"/>
    </location>
</feature>
<keyword evidence="10" id="KW-0067">ATP-binding</keyword>
<dbReference type="SMART" id="SM00341">
    <property type="entry name" value="HRDC"/>
    <property type="match status" value="1"/>
</dbReference>
<dbReference type="Pfam" id="PF00271">
    <property type="entry name" value="Helicase_C"/>
    <property type="match status" value="1"/>
</dbReference>
<dbReference type="Pfam" id="PF00270">
    <property type="entry name" value="DEAD"/>
    <property type="match status" value="1"/>
</dbReference>
<dbReference type="Proteomes" id="UP000680706">
    <property type="component" value="Chromosome"/>
</dbReference>
<keyword evidence="7 20" id="KW-0378">Hydrolase</keyword>
<dbReference type="PROSITE" id="PS50967">
    <property type="entry name" value="HRDC"/>
    <property type="match status" value="1"/>
</dbReference>
<dbReference type="SMART" id="SM00487">
    <property type="entry name" value="DEXDc"/>
    <property type="match status" value="1"/>
</dbReference>
<dbReference type="CDD" id="cd17920">
    <property type="entry name" value="DEXHc_RecQ"/>
    <property type="match status" value="1"/>
</dbReference>
<dbReference type="NCBIfam" id="TIGR01389">
    <property type="entry name" value="recQ"/>
    <property type="match status" value="1"/>
</dbReference>
<keyword evidence="14" id="KW-0413">Isomerase</keyword>
<dbReference type="Pfam" id="PF09382">
    <property type="entry name" value="RQC"/>
    <property type="match status" value="1"/>
</dbReference>
<keyword evidence="9" id="KW-0862">Zinc</keyword>
<dbReference type="PROSITE" id="PS51192">
    <property type="entry name" value="HELICASE_ATP_BIND_1"/>
    <property type="match status" value="1"/>
</dbReference>
<evidence type="ECO:0000256" key="9">
    <source>
        <dbReference type="ARBA" id="ARBA00022833"/>
    </source>
</evidence>
<evidence type="ECO:0000256" key="14">
    <source>
        <dbReference type="ARBA" id="ARBA00023235"/>
    </source>
</evidence>
<reference evidence="20 21" key="1">
    <citation type="journal article" date="2021" name="Angew. Chem. Int. Ed. Engl.">
        <title>A novel family of nonribosomal peptides modulate collective behavior in Pseudovibrio bacteria isolated from marine sponges.</title>
        <authorList>
            <person name="Ioca L.P."/>
            <person name="Dai Y."/>
            <person name="Kunakom S."/>
            <person name="Diaz-Espinosa J."/>
            <person name="Krunic A."/>
            <person name="Crnkovic C.M."/>
            <person name="Orjala J."/>
            <person name="Sanchez L.M."/>
            <person name="Ferreira A.G."/>
            <person name="Berlinck R.G.S."/>
            <person name="Eustaquio A.S."/>
        </authorList>
    </citation>
    <scope>NUCLEOTIDE SEQUENCE [LARGE SCALE GENOMIC DNA]</scope>
    <source>
        <strain evidence="20 21">Ab134</strain>
    </source>
</reference>
<comment type="cofactor">
    <cofactor evidence="2">
        <name>Zn(2+)</name>
        <dbReference type="ChEBI" id="CHEBI:29105"/>
    </cofactor>
</comment>
<dbReference type="EC" id="5.6.2.4" evidence="16"/>
<keyword evidence="8 20" id="KW-0347">Helicase</keyword>
<name>A0ABX8AKP4_9HYPH</name>
<evidence type="ECO:0000256" key="2">
    <source>
        <dbReference type="ARBA" id="ARBA00001947"/>
    </source>
</evidence>
<dbReference type="InterPro" id="IPR010997">
    <property type="entry name" value="HRDC-like_sf"/>
</dbReference>
<dbReference type="CDD" id="cd18794">
    <property type="entry name" value="SF2_C_RecQ"/>
    <property type="match status" value="1"/>
</dbReference>
<keyword evidence="21" id="KW-1185">Reference proteome</keyword>
<keyword evidence="12" id="KW-0233">DNA recombination</keyword>
<evidence type="ECO:0000256" key="6">
    <source>
        <dbReference type="ARBA" id="ARBA00022763"/>
    </source>
</evidence>
<comment type="cofactor">
    <cofactor evidence="1">
        <name>Mg(2+)</name>
        <dbReference type="ChEBI" id="CHEBI:18420"/>
    </cofactor>
</comment>
<dbReference type="Pfam" id="PF00570">
    <property type="entry name" value="HRDC"/>
    <property type="match status" value="1"/>
</dbReference>
<dbReference type="PANTHER" id="PTHR13710">
    <property type="entry name" value="DNA HELICASE RECQ FAMILY MEMBER"/>
    <property type="match status" value="1"/>
</dbReference>
<protein>
    <recommendedName>
        <fullName evidence="16">DNA helicase RecQ</fullName>
        <ecNumber evidence="16">5.6.2.4</ecNumber>
    </recommendedName>
</protein>
<evidence type="ECO:0000256" key="15">
    <source>
        <dbReference type="ARBA" id="ARBA00034617"/>
    </source>
</evidence>
<dbReference type="InterPro" id="IPR032284">
    <property type="entry name" value="RecQ_Zn-bd"/>
</dbReference>
<evidence type="ECO:0000256" key="7">
    <source>
        <dbReference type="ARBA" id="ARBA00022801"/>
    </source>
</evidence>
<evidence type="ECO:0000256" key="10">
    <source>
        <dbReference type="ARBA" id="ARBA00022840"/>
    </source>
</evidence>
<comment type="similarity">
    <text evidence="3">Belongs to the helicase family. RecQ subfamily.</text>
</comment>
<dbReference type="InterPro" id="IPR011545">
    <property type="entry name" value="DEAD/DEAH_box_helicase_dom"/>
</dbReference>
<dbReference type="SUPFAM" id="SSF47819">
    <property type="entry name" value="HRDC-like"/>
    <property type="match status" value="1"/>
</dbReference>
<feature type="domain" description="Helicase ATP-binding" evidence="18">
    <location>
        <begin position="36"/>
        <end position="208"/>
    </location>
</feature>
<keyword evidence="13" id="KW-0234">DNA repair</keyword>
<dbReference type="PANTHER" id="PTHR13710:SF105">
    <property type="entry name" value="ATP-DEPENDENT DNA HELICASE Q1"/>
    <property type="match status" value="1"/>
</dbReference>
<dbReference type="SUPFAM" id="SSF52540">
    <property type="entry name" value="P-loop containing nucleoside triphosphate hydrolases"/>
    <property type="match status" value="2"/>
</dbReference>
<feature type="domain" description="HRDC" evidence="17">
    <location>
        <begin position="540"/>
        <end position="612"/>
    </location>
</feature>
<evidence type="ECO:0000313" key="21">
    <source>
        <dbReference type="Proteomes" id="UP000680706"/>
    </source>
</evidence>
<dbReference type="Gene3D" id="1.10.10.10">
    <property type="entry name" value="Winged helix-like DNA-binding domain superfamily/Winged helix DNA-binding domain"/>
    <property type="match status" value="1"/>
</dbReference>
<keyword evidence="11" id="KW-0238">DNA-binding</keyword>
<dbReference type="SMART" id="SM00956">
    <property type="entry name" value="RQC"/>
    <property type="match status" value="1"/>
</dbReference>
<proteinExistence type="inferred from homology"/>
<evidence type="ECO:0000256" key="11">
    <source>
        <dbReference type="ARBA" id="ARBA00023125"/>
    </source>
</evidence>
<dbReference type="InterPro" id="IPR004589">
    <property type="entry name" value="DNA_helicase_ATP-dep_RecQ"/>
</dbReference>
<dbReference type="InterPro" id="IPR002121">
    <property type="entry name" value="HRDC_dom"/>
</dbReference>
<dbReference type="InterPro" id="IPR044876">
    <property type="entry name" value="HRDC_dom_sf"/>
</dbReference>
<evidence type="ECO:0000256" key="13">
    <source>
        <dbReference type="ARBA" id="ARBA00023204"/>
    </source>
</evidence>
<evidence type="ECO:0000256" key="8">
    <source>
        <dbReference type="ARBA" id="ARBA00022806"/>
    </source>
</evidence>